<evidence type="ECO:0000313" key="1">
    <source>
        <dbReference type="EMBL" id="CAA9256813.1"/>
    </source>
</evidence>
<dbReference type="AlphaFoldDB" id="A0A6J4IMZ2"/>
<dbReference type="EMBL" id="CADCTP010000202">
    <property type="protein sequence ID" value="CAA9256813.1"/>
    <property type="molecule type" value="Genomic_DNA"/>
</dbReference>
<reference evidence="1" key="1">
    <citation type="submission" date="2020-02" db="EMBL/GenBank/DDBJ databases">
        <authorList>
            <person name="Meier V. D."/>
        </authorList>
    </citation>
    <scope>NUCLEOTIDE SEQUENCE</scope>
    <source>
        <strain evidence="1">AVDCRST_MAG41</strain>
    </source>
</reference>
<evidence type="ECO:0008006" key="2">
    <source>
        <dbReference type="Google" id="ProtNLM"/>
    </source>
</evidence>
<dbReference type="SUPFAM" id="SSF47336">
    <property type="entry name" value="ACP-like"/>
    <property type="match status" value="1"/>
</dbReference>
<accession>A0A6J4IMZ2</accession>
<organism evidence="1">
    <name type="scientific">uncultured Mycobacteriales bacterium</name>
    <dbReference type="NCBI Taxonomy" id="581187"/>
    <lineage>
        <taxon>Bacteria</taxon>
        <taxon>Bacillati</taxon>
        <taxon>Actinomycetota</taxon>
        <taxon>Actinomycetes</taxon>
        <taxon>Mycobacteriales</taxon>
        <taxon>environmental samples</taxon>
    </lineage>
</organism>
<protein>
    <recommendedName>
        <fullName evidence="2">Carrier domain-containing protein</fullName>
    </recommendedName>
</protein>
<proteinExistence type="predicted"/>
<gene>
    <name evidence="1" type="ORF">AVDCRST_MAG41-2222</name>
</gene>
<dbReference type="Gene3D" id="1.10.1200.10">
    <property type="entry name" value="ACP-like"/>
    <property type="match status" value="1"/>
</dbReference>
<dbReference type="InterPro" id="IPR036736">
    <property type="entry name" value="ACP-like_sf"/>
</dbReference>
<name>A0A6J4IMZ2_9ACTN</name>
<sequence length="81" mass="9229">MTTQSPPGFHLVLDYLRAKRPDLPVIDPELDLIENRILDSLGFIDFLYLLEESTGTEITLDSVSAEDFRTLNRIKARFFGA</sequence>